<dbReference type="RefSeq" id="WP_135169944.1">
    <property type="nucleotide sequence ID" value="NZ_SPQU01000008.1"/>
</dbReference>
<comment type="subcellular location">
    <subcellularLocation>
        <location evidence="1">Periplasm</location>
    </subcellularLocation>
</comment>
<dbReference type="EMBL" id="SPQU01000008">
    <property type="protein sequence ID" value="TFV37638.1"/>
    <property type="molecule type" value="Genomic_DNA"/>
</dbReference>
<dbReference type="PANTHER" id="PTHR30024">
    <property type="entry name" value="ALIPHATIC SULFONATES-BINDING PROTEIN-RELATED"/>
    <property type="match status" value="1"/>
</dbReference>
<dbReference type="OrthoDB" id="7374754at2"/>
<dbReference type="GO" id="GO:0042597">
    <property type="term" value="C:periplasmic space"/>
    <property type="evidence" value="ECO:0007669"/>
    <property type="project" value="UniProtKB-SubCell"/>
</dbReference>
<comment type="caution">
    <text evidence="6">The sequence shown here is derived from an EMBL/GenBank/DDBJ whole genome shotgun (WGS) entry which is preliminary data.</text>
</comment>
<dbReference type="SUPFAM" id="SSF53850">
    <property type="entry name" value="Periplasmic binding protein-like II"/>
    <property type="match status" value="1"/>
</dbReference>
<protein>
    <submittedName>
        <fullName evidence="6">ABC transporter substrate-binding protein</fullName>
    </submittedName>
</protein>
<dbReference type="AlphaFoldDB" id="A0A4Y9L229"/>
<organism evidence="6 7">
    <name type="scientific">Bradyrhizobium frederickii</name>
    <dbReference type="NCBI Taxonomy" id="2560054"/>
    <lineage>
        <taxon>Bacteria</taxon>
        <taxon>Pseudomonadati</taxon>
        <taxon>Pseudomonadota</taxon>
        <taxon>Alphaproteobacteria</taxon>
        <taxon>Hyphomicrobiales</taxon>
        <taxon>Nitrobacteraceae</taxon>
        <taxon>Bradyrhizobium</taxon>
    </lineage>
</organism>
<evidence type="ECO:0000259" key="5">
    <source>
        <dbReference type="Pfam" id="PF09084"/>
    </source>
</evidence>
<dbReference type="Gene3D" id="3.40.190.10">
    <property type="entry name" value="Periplasmic binding protein-like II"/>
    <property type="match status" value="3"/>
</dbReference>
<evidence type="ECO:0000256" key="2">
    <source>
        <dbReference type="ARBA" id="ARBA00010742"/>
    </source>
</evidence>
<evidence type="ECO:0000313" key="6">
    <source>
        <dbReference type="EMBL" id="TFV37638.1"/>
    </source>
</evidence>
<accession>A0A4Y9L229</accession>
<name>A0A4Y9L229_9BRAD</name>
<dbReference type="Proteomes" id="UP000298225">
    <property type="component" value="Unassembled WGS sequence"/>
</dbReference>
<dbReference type="PANTHER" id="PTHR30024:SF47">
    <property type="entry name" value="TAURINE-BINDING PERIPLASMIC PROTEIN"/>
    <property type="match status" value="1"/>
</dbReference>
<proteinExistence type="inferred from homology"/>
<gene>
    <name evidence="6" type="ORF">E4K66_19140</name>
</gene>
<feature type="chain" id="PRO_5021345221" evidence="4">
    <location>
        <begin position="21"/>
        <end position="333"/>
    </location>
</feature>
<evidence type="ECO:0000313" key="7">
    <source>
        <dbReference type="Proteomes" id="UP000298225"/>
    </source>
</evidence>
<keyword evidence="3 4" id="KW-0732">Signal</keyword>
<evidence type="ECO:0000256" key="4">
    <source>
        <dbReference type="SAM" id="SignalP"/>
    </source>
</evidence>
<feature type="domain" description="SsuA/THI5-like" evidence="5">
    <location>
        <begin position="48"/>
        <end position="261"/>
    </location>
</feature>
<feature type="signal peptide" evidence="4">
    <location>
        <begin position="1"/>
        <end position="20"/>
    </location>
</feature>
<reference evidence="6 7" key="1">
    <citation type="submission" date="2019-03" db="EMBL/GenBank/DDBJ databases">
        <title>Bradyrhizobium strains diversity isolated from Chamaecrista fasciculata.</title>
        <authorList>
            <person name="Urquiaga M.C.O."/>
            <person name="Hungria M."/>
            <person name="Delamuta J.R.M."/>
        </authorList>
    </citation>
    <scope>NUCLEOTIDE SEQUENCE [LARGE SCALE GENOMIC DNA]</scope>
    <source>
        <strain evidence="6 7">CNPSo 3424</strain>
    </source>
</reference>
<dbReference type="InterPro" id="IPR015168">
    <property type="entry name" value="SsuA/THI5"/>
</dbReference>
<dbReference type="Pfam" id="PF09084">
    <property type="entry name" value="NMT1"/>
    <property type="match status" value="1"/>
</dbReference>
<dbReference type="GO" id="GO:0042918">
    <property type="term" value="P:alkanesulfonate transmembrane transport"/>
    <property type="evidence" value="ECO:0007669"/>
    <property type="project" value="TreeGrafter"/>
</dbReference>
<comment type="similarity">
    <text evidence="2">Belongs to the bacterial solute-binding protein SsuA/TauA family.</text>
</comment>
<evidence type="ECO:0000256" key="1">
    <source>
        <dbReference type="ARBA" id="ARBA00004418"/>
    </source>
</evidence>
<evidence type="ECO:0000256" key="3">
    <source>
        <dbReference type="ARBA" id="ARBA00022729"/>
    </source>
</evidence>
<keyword evidence="7" id="KW-1185">Reference proteome</keyword>
<sequence length="333" mass="36477">MMRKSTRIFGWAAAIGAIFALQNALRPAAAEPMPKLDFAGSVTWLGQVPILVAIEKGFFKDEGLDVNVKVILSSSDRIRAVTAGSVAFSNLGRSTVISEMSRGNNSFFYFANVDDSPGSEGCWARAGFQSFLDLKGKKVAANTSAEVTMDGLLQNAGMSVRDVQFINLSPNEMALALGRGDVDAACVWQPLLDNLKKAAPDGKLLGTDADTETYKRFGTMSSPDILIISRKVVEEHPDQARRLAVAIMRGADYVNQNPEAAAVAVAPLFRQPTDVVLAGIKNFKYYGSKGWREHMKKHTEQMQFLSSWLHRNKKIESAPDVKQWENTSFVPDL</sequence>